<feature type="repeat" description="TPR" evidence="1">
    <location>
        <begin position="384"/>
        <end position="417"/>
    </location>
</feature>
<dbReference type="KEGG" id="mcos:GM418_08035"/>
<dbReference type="InterPro" id="IPR011990">
    <property type="entry name" value="TPR-like_helical_dom_sf"/>
</dbReference>
<dbReference type="AlphaFoldDB" id="A0A6I6JMJ3"/>
<accession>A0A6I6JMJ3</accession>
<protein>
    <submittedName>
        <fullName evidence="2">Tetratricopeptide repeat protein</fullName>
    </submittedName>
</protein>
<reference evidence="2 3" key="1">
    <citation type="submission" date="2019-11" db="EMBL/GenBank/DDBJ databases">
        <authorList>
            <person name="Zheng R.K."/>
            <person name="Sun C.M."/>
        </authorList>
    </citation>
    <scope>NUCLEOTIDE SEQUENCE [LARGE SCALE GENOMIC DNA]</scope>
    <source>
        <strain evidence="2 3">WC007</strain>
    </source>
</reference>
<dbReference type="Gene3D" id="1.25.40.10">
    <property type="entry name" value="Tetratricopeptide repeat domain"/>
    <property type="match status" value="1"/>
</dbReference>
<dbReference type="Proteomes" id="UP000428260">
    <property type="component" value="Chromosome"/>
</dbReference>
<name>A0A6I6JMJ3_9BACT</name>
<sequence length="546" mass="61974">MKANNIRKTMLFVSVLMFFSTFAIGQKVFKGTVYRDGEPAAGVTVEVHKGGDMMTSFDGKYELQGDEKSKWIRFTFIDDTEKIDIPENSDGIINFAFDGNIPEEGGGGSAAVGGVSMKSQEELVKEQNQDYINEYSLYTEFYKQDDYNSALPHWKKIYSNFPKSSSNVYIQGIKMYQSFVENASSPEEKNKFIDELMKIYDKRVEYFGEEGYVLGRKGTDWLKYKVVQQELSLDAQKSALKSGYEWISKSVELQGDKTEAPVLVLLMQTSKSLFKLGELSKETVVMNYEKCNTIMNSIISQNSDAELVSVIKEKIQPAIESIFGTSGAADCEALVNIYKPQFQEKGNDIDFIKSMLLKLGRADCDESELFAEATEKLYDLEPSALAAYNMARRLVKRGDIEKAKEYYKEAMEQETDEELLATYYMQYAKVLFSQSTYPEARSYARKVLDIQDNCEANMLLGEIYVQATRSFSGSKLEKDAVFWLAADYFAKARRGEDCSIEAAQKIATYSAYFPNKEDAFMEGLQEGQTYKIGGWINESTKVRFNK</sequence>
<organism evidence="2 3">
    <name type="scientific">Maribellus comscasis</name>
    <dbReference type="NCBI Taxonomy" id="2681766"/>
    <lineage>
        <taxon>Bacteria</taxon>
        <taxon>Pseudomonadati</taxon>
        <taxon>Bacteroidota</taxon>
        <taxon>Bacteroidia</taxon>
        <taxon>Marinilabiliales</taxon>
        <taxon>Prolixibacteraceae</taxon>
        <taxon>Maribellus</taxon>
    </lineage>
</organism>
<dbReference type="RefSeq" id="WP_158864913.1">
    <property type="nucleotide sequence ID" value="NZ_CP046401.1"/>
</dbReference>
<dbReference type="PROSITE" id="PS50005">
    <property type="entry name" value="TPR"/>
    <property type="match status" value="1"/>
</dbReference>
<dbReference type="EMBL" id="CP046401">
    <property type="protein sequence ID" value="QGY43611.1"/>
    <property type="molecule type" value="Genomic_DNA"/>
</dbReference>
<keyword evidence="3" id="KW-1185">Reference proteome</keyword>
<gene>
    <name evidence="2" type="ORF">GM418_08035</name>
</gene>
<proteinExistence type="predicted"/>
<dbReference type="InterPro" id="IPR019734">
    <property type="entry name" value="TPR_rpt"/>
</dbReference>
<keyword evidence="1" id="KW-0802">TPR repeat</keyword>
<evidence type="ECO:0000313" key="3">
    <source>
        <dbReference type="Proteomes" id="UP000428260"/>
    </source>
</evidence>
<evidence type="ECO:0000313" key="2">
    <source>
        <dbReference type="EMBL" id="QGY43611.1"/>
    </source>
</evidence>
<evidence type="ECO:0000256" key="1">
    <source>
        <dbReference type="PROSITE-ProRule" id="PRU00339"/>
    </source>
</evidence>
<dbReference type="SUPFAM" id="SSF48452">
    <property type="entry name" value="TPR-like"/>
    <property type="match status" value="1"/>
</dbReference>